<dbReference type="Proteomes" id="UP001155163">
    <property type="component" value="Unassembled WGS sequence"/>
</dbReference>
<evidence type="ECO:0000313" key="2">
    <source>
        <dbReference type="EMBL" id="MCK9812580.1"/>
    </source>
</evidence>
<evidence type="ECO:0000313" key="3">
    <source>
        <dbReference type="Proteomes" id="UP001155163"/>
    </source>
</evidence>
<feature type="region of interest" description="Disordered" evidence="1">
    <location>
        <begin position="34"/>
        <end position="57"/>
    </location>
</feature>
<keyword evidence="3" id="KW-1185">Reference proteome</keyword>
<name>A0ABT0J9K3_9PSED</name>
<accession>A0ABT0J9K3</accession>
<reference evidence="2 3" key="2">
    <citation type="journal article" date="2023" name="Plant Pathol.">
        <title>Dismantling and reorganizing Pseudomonas marginalis sensu#lato.</title>
        <authorList>
            <person name="Sawada H."/>
            <person name="Fujikawa T."/>
            <person name="Satou M."/>
        </authorList>
    </citation>
    <scope>NUCLEOTIDE SEQUENCE [LARGE SCALE GENOMIC DNA]</scope>
    <source>
        <strain evidence="2 3">MAFF 302046</strain>
    </source>
</reference>
<protein>
    <recommendedName>
        <fullName evidence="4">VCBS repeat-containing protein</fullName>
    </recommendedName>
</protein>
<reference evidence="2 3" key="1">
    <citation type="journal article" date="2022" name="Int. J. Syst. Evol. Microbiol.">
        <title>Pseudomonas aegrilactucae sp. nov. and Pseudomonas morbosilactucae sp. nov., pathogens causing bacterial rot of lettuce in Japan.</title>
        <authorList>
            <person name="Sawada H."/>
            <person name="Fujikawa T."/>
            <person name="Satou M."/>
        </authorList>
    </citation>
    <scope>NUCLEOTIDE SEQUENCE [LARGE SCALE GENOMIC DNA]</scope>
    <source>
        <strain evidence="2 3">MAFF 302046</strain>
    </source>
</reference>
<proteinExistence type="predicted"/>
<dbReference type="RefSeq" id="WP_268260839.1">
    <property type="nucleotide sequence ID" value="NZ_JALQCX010000002.1"/>
</dbReference>
<comment type="caution">
    <text evidence="2">The sequence shown here is derived from an EMBL/GenBank/DDBJ whole genome shotgun (WGS) entry which is preliminary data.</text>
</comment>
<sequence length="70" mass="7807">MVFLRPTLLRSSGHADKLSTQKYNNLRSLRTLDGKTRGQLPQNPHQLFDANSDGDQGLIDMRATDAAQQP</sequence>
<evidence type="ECO:0008006" key="4">
    <source>
        <dbReference type="Google" id="ProtNLM"/>
    </source>
</evidence>
<dbReference type="EMBL" id="JALQCX010000002">
    <property type="protein sequence ID" value="MCK9812580.1"/>
    <property type="molecule type" value="Genomic_DNA"/>
</dbReference>
<organism evidence="2 3">
    <name type="scientific">Pseudomonas morbosilactucae</name>
    <dbReference type="NCBI Taxonomy" id="2938197"/>
    <lineage>
        <taxon>Bacteria</taxon>
        <taxon>Pseudomonadati</taxon>
        <taxon>Pseudomonadota</taxon>
        <taxon>Gammaproteobacteria</taxon>
        <taxon>Pseudomonadales</taxon>
        <taxon>Pseudomonadaceae</taxon>
        <taxon>Pseudomonas</taxon>
    </lineage>
</organism>
<gene>
    <name evidence="2" type="ORF">M1B35_00055</name>
</gene>
<evidence type="ECO:0000256" key="1">
    <source>
        <dbReference type="SAM" id="MobiDB-lite"/>
    </source>
</evidence>